<name>A0A1T5B534_9FLAO</name>
<dbReference type="Pfam" id="PF03446">
    <property type="entry name" value="NAD_binding_2"/>
    <property type="match status" value="1"/>
</dbReference>
<dbReference type="Gene3D" id="3.40.50.720">
    <property type="entry name" value="NAD(P)-binding Rossmann-like Domain"/>
    <property type="match status" value="1"/>
</dbReference>
<dbReference type="Pfam" id="PF01370">
    <property type="entry name" value="Epimerase"/>
    <property type="match status" value="1"/>
</dbReference>
<evidence type="ECO:0000313" key="3">
    <source>
        <dbReference type="EMBL" id="SKB42336.1"/>
    </source>
</evidence>
<dbReference type="PANTHER" id="PTHR48079">
    <property type="entry name" value="PROTEIN YEEZ"/>
    <property type="match status" value="1"/>
</dbReference>
<sequence>MTKNIGIIGCGWLGLPLAEELHKTGYRISGTTTSEEKIKVLKTKGIQPFKILISEEGIKGPITEFLNTLSILIINIPPGLRGKGPKESYIEKIKLLYGAIKKSSVKHVIFASSTAVYGEAEGRVTEKTKPSPNTASGVQLLECENLFLNDEQIQTTIIRFGGLIGPKRHPITMLSGRENLKGGNAPINLIHLDDCIGIIKSLIEHNHWNAILNAVYPQHPTKEEYYTKEALKRGLTPPYYESESNKTYKLITTCSPFLINNYEFLTSIN</sequence>
<evidence type="ECO:0000313" key="4">
    <source>
        <dbReference type="Proteomes" id="UP000190339"/>
    </source>
</evidence>
<reference evidence="4" key="1">
    <citation type="submission" date="2017-02" db="EMBL/GenBank/DDBJ databases">
        <authorList>
            <person name="Varghese N."/>
            <person name="Submissions S."/>
        </authorList>
    </citation>
    <scope>NUCLEOTIDE SEQUENCE [LARGE SCALE GENOMIC DNA]</scope>
    <source>
        <strain evidence="4">DSM 23546</strain>
    </source>
</reference>
<dbReference type="Proteomes" id="UP000190339">
    <property type="component" value="Unassembled WGS sequence"/>
</dbReference>
<dbReference type="InterPro" id="IPR051783">
    <property type="entry name" value="NAD(P)-dependent_oxidoreduct"/>
</dbReference>
<feature type="domain" description="6-phosphogluconate dehydrogenase NADP-binding" evidence="2">
    <location>
        <begin position="4"/>
        <end position="50"/>
    </location>
</feature>
<dbReference type="RefSeq" id="WP_079511906.1">
    <property type="nucleotide sequence ID" value="NZ_FUYL01000003.1"/>
</dbReference>
<dbReference type="InterPro" id="IPR036291">
    <property type="entry name" value="NAD(P)-bd_dom_sf"/>
</dbReference>
<dbReference type="GO" id="GO:0005737">
    <property type="term" value="C:cytoplasm"/>
    <property type="evidence" value="ECO:0007669"/>
    <property type="project" value="TreeGrafter"/>
</dbReference>
<dbReference type="SUPFAM" id="SSF51735">
    <property type="entry name" value="NAD(P)-binding Rossmann-fold domains"/>
    <property type="match status" value="1"/>
</dbReference>
<dbReference type="InterPro" id="IPR001509">
    <property type="entry name" value="Epimerase_deHydtase"/>
</dbReference>
<accession>A0A1T5B534</accession>
<feature type="domain" description="NAD-dependent epimerase/dehydratase" evidence="1">
    <location>
        <begin position="97"/>
        <end position="169"/>
    </location>
</feature>
<keyword evidence="4" id="KW-1185">Reference proteome</keyword>
<dbReference type="OrthoDB" id="751203at2"/>
<evidence type="ECO:0000259" key="1">
    <source>
        <dbReference type="Pfam" id="PF01370"/>
    </source>
</evidence>
<dbReference type="InterPro" id="IPR006115">
    <property type="entry name" value="6PGDH_NADP-bd"/>
</dbReference>
<protein>
    <submittedName>
        <fullName evidence="3">Nucleoside-diphosphate-sugar epimerase</fullName>
    </submittedName>
</protein>
<dbReference type="GO" id="GO:0050661">
    <property type="term" value="F:NADP binding"/>
    <property type="evidence" value="ECO:0007669"/>
    <property type="project" value="InterPro"/>
</dbReference>
<dbReference type="STRING" id="561365.SAMN05660866_01434"/>
<dbReference type="PANTHER" id="PTHR48079:SF6">
    <property type="entry name" value="NAD(P)-BINDING DOMAIN-CONTAINING PROTEIN-RELATED"/>
    <property type="match status" value="1"/>
</dbReference>
<evidence type="ECO:0000259" key="2">
    <source>
        <dbReference type="Pfam" id="PF03446"/>
    </source>
</evidence>
<dbReference type="EMBL" id="FUYL01000003">
    <property type="protein sequence ID" value="SKB42336.1"/>
    <property type="molecule type" value="Genomic_DNA"/>
</dbReference>
<dbReference type="AlphaFoldDB" id="A0A1T5B534"/>
<proteinExistence type="predicted"/>
<organism evidence="3 4">
    <name type="scientific">Maribacter arcticus</name>
    <dbReference type="NCBI Taxonomy" id="561365"/>
    <lineage>
        <taxon>Bacteria</taxon>
        <taxon>Pseudomonadati</taxon>
        <taxon>Bacteroidota</taxon>
        <taxon>Flavobacteriia</taxon>
        <taxon>Flavobacteriales</taxon>
        <taxon>Flavobacteriaceae</taxon>
        <taxon>Maribacter</taxon>
    </lineage>
</organism>
<gene>
    <name evidence="3" type="ORF">SAMN05660866_01434</name>
</gene>
<dbReference type="GO" id="GO:0004029">
    <property type="term" value="F:aldehyde dehydrogenase (NAD+) activity"/>
    <property type="evidence" value="ECO:0007669"/>
    <property type="project" value="TreeGrafter"/>
</dbReference>